<reference evidence="6 7" key="1">
    <citation type="submission" date="2016-12" db="EMBL/GenBank/DDBJ databases">
        <authorList>
            <person name="Song W.-J."/>
            <person name="Kurnit D.M."/>
        </authorList>
    </citation>
    <scope>NUCLEOTIDE SEQUENCE [LARGE SCALE GENOMIC DNA]</scope>
    <source>
        <strain evidence="6 7">DSM 19599</strain>
    </source>
</reference>
<keyword evidence="7" id="KW-1185">Reference proteome</keyword>
<evidence type="ECO:0000256" key="3">
    <source>
        <dbReference type="ARBA" id="ARBA00022741"/>
    </source>
</evidence>
<dbReference type="InterPro" id="IPR008995">
    <property type="entry name" value="Mo/tungstate-bd_C_term_dom"/>
</dbReference>
<dbReference type="GO" id="GO:0022857">
    <property type="term" value="F:transmembrane transporter activity"/>
    <property type="evidence" value="ECO:0007669"/>
    <property type="project" value="InterPro"/>
</dbReference>
<dbReference type="PANTHER" id="PTHR42781:SF4">
    <property type="entry name" value="SPERMIDINE_PUTRESCINE IMPORT ATP-BINDING PROTEIN POTA"/>
    <property type="match status" value="1"/>
</dbReference>
<keyword evidence="3" id="KW-0547">Nucleotide-binding</keyword>
<evidence type="ECO:0000256" key="2">
    <source>
        <dbReference type="ARBA" id="ARBA00022448"/>
    </source>
</evidence>
<evidence type="ECO:0000313" key="6">
    <source>
        <dbReference type="EMBL" id="SHO66579.1"/>
    </source>
</evidence>
<dbReference type="InterPro" id="IPR017871">
    <property type="entry name" value="ABC_transporter-like_CS"/>
</dbReference>
<accession>A0A1M7ZP37</accession>
<dbReference type="GO" id="GO:0016887">
    <property type="term" value="F:ATP hydrolysis activity"/>
    <property type="evidence" value="ECO:0007669"/>
    <property type="project" value="InterPro"/>
</dbReference>
<organism evidence="6 7">
    <name type="scientific">Pseudoxanthobacter soli DSM 19599</name>
    <dbReference type="NCBI Taxonomy" id="1123029"/>
    <lineage>
        <taxon>Bacteria</taxon>
        <taxon>Pseudomonadati</taxon>
        <taxon>Pseudomonadota</taxon>
        <taxon>Alphaproteobacteria</taxon>
        <taxon>Hyphomicrobiales</taxon>
        <taxon>Segnochrobactraceae</taxon>
        <taxon>Pseudoxanthobacter</taxon>
    </lineage>
</organism>
<dbReference type="Pfam" id="PF00005">
    <property type="entry name" value="ABC_tran"/>
    <property type="match status" value="1"/>
</dbReference>
<evidence type="ECO:0000313" key="7">
    <source>
        <dbReference type="Proteomes" id="UP000186406"/>
    </source>
</evidence>
<dbReference type="OrthoDB" id="9802264at2"/>
<evidence type="ECO:0000256" key="4">
    <source>
        <dbReference type="ARBA" id="ARBA00022840"/>
    </source>
</evidence>
<dbReference type="Pfam" id="PF08402">
    <property type="entry name" value="TOBE_2"/>
    <property type="match status" value="1"/>
</dbReference>
<dbReference type="InterPro" id="IPR027417">
    <property type="entry name" value="P-loop_NTPase"/>
</dbReference>
<dbReference type="STRING" id="1123029.SAMN02745172_03238"/>
<evidence type="ECO:0000259" key="5">
    <source>
        <dbReference type="PROSITE" id="PS50893"/>
    </source>
</evidence>
<evidence type="ECO:0000256" key="1">
    <source>
        <dbReference type="ARBA" id="ARBA00005417"/>
    </source>
</evidence>
<keyword evidence="4 6" id="KW-0067">ATP-binding</keyword>
<protein>
    <submittedName>
        <fullName evidence="6">Spermidine/putrescine transport system ATP-binding protein</fullName>
    </submittedName>
</protein>
<dbReference type="RefSeq" id="WP_073630531.1">
    <property type="nucleotide sequence ID" value="NZ_FRXO01000006.1"/>
</dbReference>
<dbReference type="AlphaFoldDB" id="A0A1M7ZP37"/>
<keyword evidence="2" id="KW-0813">Transport</keyword>
<dbReference type="GO" id="GO:0005524">
    <property type="term" value="F:ATP binding"/>
    <property type="evidence" value="ECO:0007669"/>
    <property type="project" value="UniProtKB-KW"/>
</dbReference>
<dbReference type="FunFam" id="3.40.50.300:FF:000133">
    <property type="entry name" value="Spermidine/putrescine import ATP-binding protein PotA"/>
    <property type="match status" value="1"/>
</dbReference>
<comment type="similarity">
    <text evidence="1">Belongs to the ABC transporter superfamily.</text>
</comment>
<dbReference type="SMART" id="SM00382">
    <property type="entry name" value="AAA"/>
    <property type="match status" value="1"/>
</dbReference>
<dbReference type="Proteomes" id="UP000186406">
    <property type="component" value="Unassembled WGS sequence"/>
</dbReference>
<proteinExistence type="inferred from homology"/>
<dbReference type="InterPro" id="IPR003439">
    <property type="entry name" value="ABC_transporter-like_ATP-bd"/>
</dbReference>
<dbReference type="GO" id="GO:0015847">
    <property type="term" value="P:putrescine transport"/>
    <property type="evidence" value="ECO:0007669"/>
    <property type="project" value="UniProtKB-ARBA"/>
</dbReference>
<sequence>MGLALEGVTKAYGSVEVLRPVTLNVAHGEFLTLLGPSGSGKTTILRLIGGFTQPSGGRILLDGRDLTTVATNKRPFNTVFQDYALFPHMSAADNVGYGLMIRGRAKPEIRRIVGEALEMVGLGHLPDRYPAQLSGGQRQRVALARAIVCEPKLILLDEPLSALDAELRRQMQGFLKDLQRRIGTTFLFVTHDQEEAIAMSDRIVVMNTGGIEQIGSPKEIYYAPRTPFVAGFFGDNNRIAAKVVAGGRIEAPFIDLPLPPGRDATPRPVLLAIRPELVTLDARPGAVEITCVVDEVAFGGAISHVRLRPLAAPDERLVAKLTSARDPRGLEPGAAVTVSVAPDDIAIVETAP</sequence>
<dbReference type="InterPro" id="IPR013611">
    <property type="entry name" value="Transp-assoc_OB_typ2"/>
</dbReference>
<dbReference type="InterPro" id="IPR050093">
    <property type="entry name" value="ABC_SmlMolc_Importer"/>
</dbReference>
<dbReference type="EMBL" id="FRXO01000006">
    <property type="protein sequence ID" value="SHO66579.1"/>
    <property type="molecule type" value="Genomic_DNA"/>
</dbReference>
<dbReference type="PROSITE" id="PS50893">
    <property type="entry name" value="ABC_TRANSPORTER_2"/>
    <property type="match status" value="1"/>
</dbReference>
<dbReference type="PROSITE" id="PS00211">
    <property type="entry name" value="ABC_TRANSPORTER_1"/>
    <property type="match status" value="1"/>
</dbReference>
<dbReference type="GO" id="GO:0043190">
    <property type="term" value="C:ATP-binding cassette (ABC) transporter complex"/>
    <property type="evidence" value="ECO:0007669"/>
    <property type="project" value="InterPro"/>
</dbReference>
<dbReference type="Gene3D" id="2.40.50.100">
    <property type="match status" value="1"/>
</dbReference>
<gene>
    <name evidence="6" type="ORF">SAMN02745172_03238</name>
</gene>
<dbReference type="SUPFAM" id="SSF50331">
    <property type="entry name" value="MOP-like"/>
    <property type="match status" value="1"/>
</dbReference>
<feature type="domain" description="ABC transporter" evidence="5">
    <location>
        <begin position="3"/>
        <end position="233"/>
    </location>
</feature>
<dbReference type="InterPro" id="IPR003593">
    <property type="entry name" value="AAA+_ATPase"/>
</dbReference>
<dbReference type="SUPFAM" id="SSF52540">
    <property type="entry name" value="P-loop containing nucleoside triphosphate hydrolases"/>
    <property type="match status" value="1"/>
</dbReference>
<dbReference type="PANTHER" id="PTHR42781">
    <property type="entry name" value="SPERMIDINE/PUTRESCINE IMPORT ATP-BINDING PROTEIN POTA"/>
    <property type="match status" value="1"/>
</dbReference>
<name>A0A1M7ZP37_9HYPH</name>
<dbReference type="Gene3D" id="3.40.50.300">
    <property type="entry name" value="P-loop containing nucleotide triphosphate hydrolases"/>
    <property type="match status" value="1"/>
</dbReference>